<feature type="transmembrane region" description="Helical" evidence="1">
    <location>
        <begin position="258"/>
        <end position="280"/>
    </location>
</feature>
<organism evidence="2 3">
    <name type="scientific">Plasmodium vivax India VII</name>
    <dbReference type="NCBI Taxonomy" id="1077284"/>
    <lineage>
        <taxon>Eukaryota</taxon>
        <taxon>Sar</taxon>
        <taxon>Alveolata</taxon>
        <taxon>Apicomplexa</taxon>
        <taxon>Aconoidasida</taxon>
        <taxon>Haemosporida</taxon>
        <taxon>Plasmodiidae</taxon>
        <taxon>Plasmodium</taxon>
        <taxon>Plasmodium (Plasmodium)</taxon>
    </lineage>
</organism>
<keyword evidence="1" id="KW-0812">Transmembrane</keyword>
<keyword evidence="1" id="KW-1133">Transmembrane helix</keyword>
<dbReference type="Proteomes" id="UP000053562">
    <property type="component" value="Unassembled WGS sequence"/>
</dbReference>
<dbReference type="AlphaFoldDB" id="A0A0J9S1K7"/>
<keyword evidence="1" id="KW-0472">Membrane</keyword>
<name>A0A0J9S1K7_PLAVI</name>
<dbReference type="EMBL" id="KQ234665">
    <property type="protein sequence ID" value="KMZ76631.1"/>
    <property type="molecule type" value="Genomic_DNA"/>
</dbReference>
<dbReference type="OrthoDB" id="10543627at2759"/>
<sequence>MLLRQMTSSILNKKFILNLKYIYKFFDDIKEYIDAVKNSENTEAPQEISHECTLMSTSFYKNNPEVAKSICVQFLKLYKSLYNFKSKDISDPTYLSAVHFLNYWLNAELKKKMFNKNVCVKDFYDHMETYAQFIDNIHIYSYDEICVIKNDELDNMNILYNLYSNYYNVFNGSNIVCATKESCLEYSKQCFQEYKKGIIKCENNDSDFCKAIKEFENKYDSLKRGNKTNNGFNSKELMPLPSYEQAFEEYQSELNRRITIVTISIICSIFGIIIILFYLYKVQRN</sequence>
<evidence type="ECO:0000256" key="1">
    <source>
        <dbReference type="SAM" id="Phobius"/>
    </source>
</evidence>
<evidence type="ECO:0000313" key="2">
    <source>
        <dbReference type="EMBL" id="KMZ76631.1"/>
    </source>
</evidence>
<evidence type="ECO:0000313" key="3">
    <source>
        <dbReference type="Proteomes" id="UP000053562"/>
    </source>
</evidence>
<reference evidence="2 3" key="1">
    <citation type="submission" date="2011-08" db="EMBL/GenBank/DDBJ databases">
        <title>The Genome Sequence of Plasmodium vivax India VII.</title>
        <authorList>
            <consortium name="The Broad Institute Genome Sequencing Platform"/>
            <consortium name="The Broad Institute Genome Sequencing Center for Infectious Disease"/>
            <person name="Neafsey D."/>
            <person name="Carlton J."/>
            <person name="Barnwell J."/>
            <person name="Collins W."/>
            <person name="Escalante A."/>
            <person name="Mullikin J."/>
            <person name="Saul A."/>
            <person name="Guigo R."/>
            <person name="Camara F."/>
            <person name="Young S.K."/>
            <person name="Zeng Q."/>
            <person name="Gargeya S."/>
            <person name="Fitzgerald M."/>
            <person name="Haas B."/>
            <person name="Abouelleil A."/>
            <person name="Alvarado L."/>
            <person name="Arachchi H.M."/>
            <person name="Berlin A."/>
            <person name="Brown A."/>
            <person name="Chapman S.B."/>
            <person name="Chen Z."/>
            <person name="Dunbar C."/>
            <person name="Freedman E."/>
            <person name="Gearin G."/>
            <person name="Gellesch M."/>
            <person name="Goldberg J."/>
            <person name="Griggs A."/>
            <person name="Gujja S."/>
            <person name="Heiman D."/>
            <person name="Howarth C."/>
            <person name="Larson L."/>
            <person name="Lui A."/>
            <person name="MacDonald P.J.P."/>
            <person name="Montmayeur A."/>
            <person name="Murphy C."/>
            <person name="Neiman D."/>
            <person name="Pearson M."/>
            <person name="Priest M."/>
            <person name="Roberts A."/>
            <person name="Saif S."/>
            <person name="Shea T."/>
            <person name="Shenoy N."/>
            <person name="Sisk P."/>
            <person name="Stolte C."/>
            <person name="Sykes S."/>
            <person name="Wortman J."/>
            <person name="Nusbaum C."/>
            <person name="Birren B."/>
        </authorList>
    </citation>
    <scope>NUCLEOTIDE SEQUENCE [LARGE SCALE GENOMIC DNA]</scope>
    <source>
        <strain evidence="2 3">India VII</strain>
    </source>
</reference>
<gene>
    <name evidence="2" type="ORF">PVIIG_06428</name>
</gene>
<accession>A0A0J9S1K7</accession>
<protein>
    <submittedName>
        <fullName evidence="2">Uncharacterized protein</fullName>
    </submittedName>
</protein>
<proteinExistence type="predicted"/>